<feature type="transmembrane region" description="Helical" evidence="1">
    <location>
        <begin position="9"/>
        <end position="25"/>
    </location>
</feature>
<evidence type="ECO:0000256" key="1">
    <source>
        <dbReference type="SAM" id="Phobius"/>
    </source>
</evidence>
<gene>
    <name evidence="2" type="ordered locus">Metbo_1384</name>
</gene>
<accession>F0T7Z8</accession>
<keyword evidence="1" id="KW-0472">Membrane</keyword>
<proteinExistence type="predicted"/>
<name>F0T7Z8_METLA</name>
<reference evidence="3" key="1">
    <citation type="submission" date="2011-02" db="EMBL/GenBank/DDBJ databases">
        <title>Complete sequence of Methanobacterium sp. AL-21.</title>
        <authorList>
            <consortium name="US DOE Joint Genome Institute"/>
            <person name="Lucas S."/>
            <person name="Copeland A."/>
            <person name="Lapidus A."/>
            <person name="Cheng J.-F."/>
            <person name="Goodwin L."/>
            <person name="Pitluck S."/>
            <person name="Chertkov O."/>
            <person name="Detter J.C."/>
            <person name="Han C."/>
            <person name="Tapia R."/>
            <person name="Land M."/>
            <person name="Hauser L."/>
            <person name="Kyrpides N."/>
            <person name="Ivanova N."/>
            <person name="Mikhailova N."/>
            <person name="Pagani I."/>
            <person name="Cadillo-Quiroz H."/>
            <person name="Imachi H."/>
            <person name="Zinder S."/>
            <person name="Liu W."/>
            <person name="Woyke T."/>
        </authorList>
    </citation>
    <scope>NUCLEOTIDE SEQUENCE [LARGE SCALE GENOMIC DNA]</scope>
    <source>
        <strain evidence="3">AL-21</strain>
    </source>
</reference>
<evidence type="ECO:0000313" key="2">
    <source>
        <dbReference type="EMBL" id="ADZ09624.1"/>
    </source>
</evidence>
<dbReference type="RefSeq" id="WP_013644975.1">
    <property type="nucleotide sequence ID" value="NC_015216.1"/>
</dbReference>
<dbReference type="Proteomes" id="UP000007490">
    <property type="component" value="Chromosome"/>
</dbReference>
<evidence type="ECO:0000313" key="3">
    <source>
        <dbReference type="Proteomes" id="UP000007490"/>
    </source>
</evidence>
<reference evidence="2 3" key="2">
    <citation type="journal article" date="2014" name="Int. J. Syst. Evol. Microbiol.">
        <title>Methanobacterium paludis sp. nov. and a novel strain of Methanobacterium lacus isolated from northern peatlands.</title>
        <authorList>
            <person name="Cadillo-Quiroz H."/>
            <person name="Brauer S.L."/>
            <person name="Goodson N."/>
            <person name="Yavitt J.B."/>
            <person name="Zinder S.H."/>
        </authorList>
    </citation>
    <scope>NUCLEOTIDE SEQUENCE [LARGE SCALE GENOMIC DNA]</scope>
    <source>
        <strain evidence="2 3">AL-21</strain>
    </source>
</reference>
<sequence length="108" mass="12536">MRLRTSRQKLYIILIKNIIYGGIYITKESSLFNPIFLALISLAIPGVGYLLLGYEKKGLYFLFSYAFLWLGYKLLENDFLIVSFLFLIIVIIISIYAAYDTYQLAENN</sequence>
<dbReference type="HOGENOM" id="CLU_2191046_0_0_2"/>
<keyword evidence="1" id="KW-1133">Transmembrane helix</keyword>
<organism evidence="2 3">
    <name type="scientific">Methanobacterium lacus (strain AL-21)</name>
    <dbReference type="NCBI Taxonomy" id="877455"/>
    <lineage>
        <taxon>Archaea</taxon>
        <taxon>Methanobacteriati</taxon>
        <taxon>Methanobacteriota</taxon>
        <taxon>Methanomada group</taxon>
        <taxon>Methanobacteria</taxon>
        <taxon>Methanobacteriales</taxon>
        <taxon>Methanobacteriaceae</taxon>
        <taxon>Methanobacterium</taxon>
    </lineage>
</organism>
<feature type="transmembrane region" description="Helical" evidence="1">
    <location>
        <begin position="59"/>
        <end position="75"/>
    </location>
</feature>
<dbReference type="KEGG" id="mel:Metbo_1384"/>
<keyword evidence="1" id="KW-0812">Transmembrane</keyword>
<keyword evidence="3" id="KW-1185">Reference proteome</keyword>
<protein>
    <submittedName>
        <fullName evidence="2">Uncharacterized protein</fullName>
    </submittedName>
</protein>
<dbReference type="AlphaFoldDB" id="F0T7Z8"/>
<dbReference type="EMBL" id="CP002551">
    <property type="protein sequence ID" value="ADZ09624.1"/>
    <property type="molecule type" value="Genomic_DNA"/>
</dbReference>
<feature type="transmembrane region" description="Helical" evidence="1">
    <location>
        <begin position="31"/>
        <end position="52"/>
    </location>
</feature>
<feature type="transmembrane region" description="Helical" evidence="1">
    <location>
        <begin position="81"/>
        <end position="99"/>
    </location>
</feature>
<dbReference type="GeneID" id="10277835"/>